<evidence type="ECO:0000313" key="2">
    <source>
        <dbReference type="Proteomes" id="UP000429229"/>
    </source>
</evidence>
<keyword evidence="2" id="KW-1185">Reference proteome</keyword>
<dbReference type="AlphaFoldDB" id="A0A6I4U3B9"/>
<organism evidence="1 2">
    <name type="scientific">Alteriqipengyuania halimionae</name>
    <dbReference type="NCBI Taxonomy" id="1926630"/>
    <lineage>
        <taxon>Bacteria</taxon>
        <taxon>Pseudomonadati</taxon>
        <taxon>Pseudomonadota</taxon>
        <taxon>Alphaproteobacteria</taxon>
        <taxon>Sphingomonadales</taxon>
        <taxon>Erythrobacteraceae</taxon>
        <taxon>Alteriqipengyuania</taxon>
    </lineage>
</organism>
<reference evidence="1 2" key="1">
    <citation type="submission" date="2019-12" db="EMBL/GenBank/DDBJ databases">
        <title>Genomic-based taxomic classification of the family Erythrobacteraceae.</title>
        <authorList>
            <person name="Xu L."/>
        </authorList>
    </citation>
    <scope>NUCLEOTIDE SEQUENCE [LARGE SCALE GENOMIC DNA]</scope>
    <source>
        <strain evidence="1 2">LMG 29519</strain>
    </source>
</reference>
<evidence type="ECO:0000313" key="1">
    <source>
        <dbReference type="EMBL" id="MXP10510.1"/>
    </source>
</evidence>
<dbReference type="Proteomes" id="UP000429229">
    <property type="component" value="Unassembled WGS sequence"/>
</dbReference>
<gene>
    <name evidence="1" type="ORF">GRI68_10000</name>
</gene>
<comment type="caution">
    <text evidence="1">The sequence shown here is derived from an EMBL/GenBank/DDBJ whole genome shotgun (WGS) entry which is preliminary data.</text>
</comment>
<dbReference type="OrthoDB" id="7282816at2"/>
<name>A0A6I4U3B9_9SPHN</name>
<protein>
    <submittedName>
        <fullName evidence="1">Uncharacterized protein</fullName>
    </submittedName>
</protein>
<sequence>MSAYRLRRREGAQIFAHAWDRIVVVPGLGKRAGPRTDWRKVTDPAVIERVEAGFVQPLFYAGKLTAIRRKPYNSALFRVLHHCDAIAGADDNRAAQA</sequence>
<accession>A0A6I4U3B9</accession>
<dbReference type="RefSeq" id="WP_160617103.1">
    <property type="nucleotide sequence ID" value="NZ_WTYR01000001.1"/>
</dbReference>
<proteinExistence type="predicted"/>
<dbReference type="EMBL" id="WTYR01000001">
    <property type="protein sequence ID" value="MXP10510.1"/>
    <property type="molecule type" value="Genomic_DNA"/>
</dbReference>